<keyword evidence="3" id="KW-1185">Reference proteome</keyword>
<gene>
    <name evidence="2" type="ORF">N1032_25080</name>
</gene>
<feature type="transmembrane region" description="Helical" evidence="1">
    <location>
        <begin position="54"/>
        <end position="77"/>
    </location>
</feature>
<name>A0ABT2HAT2_9MICO</name>
<evidence type="ECO:0000313" key="2">
    <source>
        <dbReference type="EMBL" id="MCS5737004.1"/>
    </source>
</evidence>
<proteinExistence type="predicted"/>
<dbReference type="RefSeq" id="WP_259543281.1">
    <property type="nucleotide sequence ID" value="NZ_JANLCJ010000337.1"/>
</dbReference>
<reference evidence="2" key="1">
    <citation type="submission" date="2022-08" db="EMBL/GenBank/DDBJ databases">
        <authorList>
            <person name="Deng Y."/>
            <person name="Han X.-F."/>
            <person name="Zhang Y.-Q."/>
        </authorList>
    </citation>
    <scope>NUCLEOTIDE SEQUENCE</scope>
    <source>
        <strain evidence="2">CPCC 203386</strain>
    </source>
</reference>
<evidence type="ECO:0000313" key="3">
    <source>
        <dbReference type="Proteomes" id="UP001165586"/>
    </source>
</evidence>
<organism evidence="2 3">
    <name type="scientific">Herbiconiux daphne</name>
    <dbReference type="NCBI Taxonomy" id="2970914"/>
    <lineage>
        <taxon>Bacteria</taxon>
        <taxon>Bacillati</taxon>
        <taxon>Actinomycetota</taxon>
        <taxon>Actinomycetes</taxon>
        <taxon>Micrococcales</taxon>
        <taxon>Microbacteriaceae</taxon>
        <taxon>Herbiconiux</taxon>
    </lineage>
</organism>
<protein>
    <submittedName>
        <fullName evidence="2">Uncharacterized protein</fullName>
    </submittedName>
</protein>
<keyword evidence="1" id="KW-1133">Transmembrane helix</keyword>
<keyword evidence="1" id="KW-0472">Membrane</keyword>
<dbReference type="Proteomes" id="UP001165586">
    <property type="component" value="Unassembled WGS sequence"/>
</dbReference>
<dbReference type="EMBL" id="JANLCJ010000337">
    <property type="protein sequence ID" value="MCS5737004.1"/>
    <property type="molecule type" value="Genomic_DNA"/>
</dbReference>
<comment type="caution">
    <text evidence="2">The sequence shown here is derived from an EMBL/GenBank/DDBJ whole genome shotgun (WGS) entry which is preliminary data.</text>
</comment>
<evidence type="ECO:0000256" key="1">
    <source>
        <dbReference type="SAM" id="Phobius"/>
    </source>
</evidence>
<sequence>MSYYRELQLIENGQCPCCENTLIIGEDDQYLCKSCDISVEKPEQKRGLSYRGKVWVAMIISCLLVFGLFFAGSAMAMQVTGFLTGQFNQNGDNICVYNAMGHNIYQNVGFRICPLSITTDI</sequence>
<keyword evidence="1" id="KW-0812">Transmembrane</keyword>
<accession>A0ABT2HAT2</accession>